<comment type="function">
    <text evidence="6">Catalyzes the GTP-dependent ribosomal translocation step during translation elongation. During this step, the ribosome changes from the pre-translocational (PRE) to the post-translocational (POST) state as the newly formed A-site-bound peptidyl-tRNA and P-site-bound deacylated tRNA move to the P and E sites, respectively. Catalyzes the coordinated movement of the two tRNA molecules, the mRNA and conformational changes in the ribosome.</text>
</comment>
<dbReference type="InterPro" id="IPR009000">
    <property type="entry name" value="Transl_B-barrel_sf"/>
</dbReference>
<sequence length="703" mass="76600">MQTACGESIRNVAIVSSANAGKTSLSEALLYMGGALPVLGSVMQGTTVSDFEPEELRHRTSTSASLLQFSWNQTQLTLIDTPGTLALLGESMAALRAIDAVVLVMTEQIGVRTELSRLWAKITELELPCLLFVSGLDKDGVAYEDVLERCRTQLDCTPIPMTVPVRSGGILDGVIDVRLKQFVRSGPSSVKVDLLPIPAHLEESFSRARTKLLETVAESGETLLETYLAEGDLNDDALLQGLRRGILTRQLLPVYAGSATQNVGVSPLLDAMVKLLPSPTERGMTHPWYGIQPETSERCERKGTVEEPFSAYVFKTIIDPFVGRLSYCRVVSGSVHADSIVINASKQVREKLGHFYRVLGKRHVAVDSAKGGDIVAIAKLKDTHTGDTLSQEGNPICYPGLGLPRPILSYAIEARSKAEIDKVGLGLHKLIEEDPTLEFSRNDETKEMVLSGMGQFHIDLALEKLHRKFGVDVILHTPKIPYRETIKTQSQAQGKYKKQTGGHGQYGDCWLEVAPLPRGQGFTFENRVVGGAIPRNFIPAVEKGVHEAMHEGPLSGCPVVDVQVAVYDGSYHVVDSSEMSFKMAGSMAFKKAMESAHPVLLEPVMTIEIDTPTDTVGAVMGDLNVRRGRILSVNAHDQVEQITALVPLAELLRYATALNAMTAGRGSYAMEFAQYDEVPRDLVGKILEKRKADRPAVASHAEH</sequence>
<proteinExistence type="predicted"/>
<dbReference type="InterPro" id="IPR027417">
    <property type="entry name" value="P-loop_NTPase"/>
</dbReference>
<evidence type="ECO:0000256" key="6">
    <source>
        <dbReference type="ARBA" id="ARBA00024731"/>
    </source>
</evidence>
<dbReference type="CDD" id="cd16262">
    <property type="entry name" value="EFG_III"/>
    <property type="match status" value="1"/>
</dbReference>
<dbReference type="EMBL" id="CZQA01000009">
    <property type="protein sequence ID" value="CUS36362.1"/>
    <property type="molecule type" value="Genomic_DNA"/>
</dbReference>
<dbReference type="PANTHER" id="PTHR43261:SF7">
    <property type="entry name" value="ELONGATION FACTOR G-LIKE PROTEIN"/>
    <property type="match status" value="1"/>
</dbReference>
<dbReference type="Gene3D" id="3.40.50.300">
    <property type="entry name" value="P-loop containing nucleotide triphosphate hydrolases"/>
    <property type="match status" value="1"/>
</dbReference>
<dbReference type="PROSITE" id="PS51722">
    <property type="entry name" value="G_TR_2"/>
    <property type="match status" value="1"/>
</dbReference>
<evidence type="ECO:0000256" key="4">
    <source>
        <dbReference type="ARBA" id="ARBA00022917"/>
    </source>
</evidence>
<dbReference type="CDD" id="cd04088">
    <property type="entry name" value="EFG_mtEFG_II"/>
    <property type="match status" value="1"/>
</dbReference>
<dbReference type="InterPro" id="IPR053905">
    <property type="entry name" value="EF-G-like_DII"/>
</dbReference>
<dbReference type="InterPro" id="IPR047872">
    <property type="entry name" value="EFG_IV"/>
</dbReference>
<name>A0A0S4LI20_9BACT</name>
<dbReference type="InterPro" id="IPR041095">
    <property type="entry name" value="EFG_II"/>
</dbReference>
<dbReference type="AlphaFoldDB" id="A0A0S4LI20"/>
<dbReference type="Gene3D" id="2.40.30.10">
    <property type="entry name" value="Translation factors"/>
    <property type="match status" value="1"/>
</dbReference>
<dbReference type="Pfam" id="PF03764">
    <property type="entry name" value="EFG_IV"/>
    <property type="match status" value="1"/>
</dbReference>
<evidence type="ECO:0000256" key="5">
    <source>
        <dbReference type="ARBA" id="ARBA00023134"/>
    </source>
</evidence>
<dbReference type="OrthoDB" id="9801591at2"/>
<dbReference type="Pfam" id="PF00009">
    <property type="entry name" value="GTP_EFTU"/>
    <property type="match status" value="1"/>
</dbReference>
<dbReference type="InterPro" id="IPR009022">
    <property type="entry name" value="EFG_III"/>
</dbReference>
<dbReference type="SMART" id="SM00838">
    <property type="entry name" value="EFG_C"/>
    <property type="match status" value="1"/>
</dbReference>
<evidence type="ECO:0000256" key="2">
    <source>
        <dbReference type="ARBA" id="ARBA00022741"/>
    </source>
</evidence>
<reference evidence="8 9" key="1">
    <citation type="submission" date="2015-10" db="EMBL/GenBank/DDBJ databases">
        <authorList>
            <person name="Gilbert D.G."/>
        </authorList>
    </citation>
    <scope>NUCLEOTIDE SEQUENCE [LARGE SCALE GENOMIC DNA]</scope>
    <source>
        <strain evidence="8">COMA1</strain>
    </source>
</reference>
<dbReference type="FunFam" id="3.30.70.240:FF:000001">
    <property type="entry name" value="Elongation factor G"/>
    <property type="match status" value="1"/>
</dbReference>
<dbReference type="CDD" id="cd03713">
    <property type="entry name" value="EFG_mtEFG_C"/>
    <property type="match status" value="1"/>
</dbReference>
<keyword evidence="2" id="KW-0547">Nucleotide-binding</keyword>
<dbReference type="SUPFAM" id="SSF54980">
    <property type="entry name" value="EF-G C-terminal domain-like"/>
    <property type="match status" value="2"/>
</dbReference>
<dbReference type="GO" id="GO:0003924">
    <property type="term" value="F:GTPase activity"/>
    <property type="evidence" value="ECO:0007669"/>
    <property type="project" value="InterPro"/>
</dbReference>
<keyword evidence="4" id="KW-0648">Protein biosynthesis</keyword>
<gene>
    <name evidence="8" type="primary">fusA</name>
    <name evidence="8" type="ORF">COMA1_30011</name>
</gene>
<dbReference type="InterPro" id="IPR014721">
    <property type="entry name" value="Ribsml_uS5_D2-typ_fold_subgr"/>
</dbReference>
<dbReference type="InterPro" id="IPR035649">
    <property type="entry name" value="EFG_V"/>
</dbReference>
<dbReference type="InterPro" id="IPR020568">
    <property type="entry name" value="Ribosomal_Su5_D2-typ_SF"/>
</dbReference>
<dbReference type="SUPFAM" id="SSF52540">
    <property type="entry name" value="P-loop containing nucleoside triphosphate hydrolases"/>
    <property type="match status" value="1"/>
</dbReference>
<dbReference type="Pfam" id="PF22042">
    <property type="entry name" value="EF-G_D2"/>
    <property type="match status" value="1"/>
</dbReference>
<accession>A0A0S4LI20</accession>
<dbReference type="NCBIfam" id="NF009381">
    <property type="entry name" value="PRK12740.1-5"/>
    <property type="match status" value="1"/>
</dbReference>
<keyword evidence="5" id="KW-0342">GTP-binding</keyword>
<keyword evidence="3 8" id="KW-0251">Elongation factor</keyword>
<dbReference type="SUPFAM" id="SSF50447">
    <property type="entry name" value="Translation proteins"/>
    <property type="match status" value="1"/>
</dbReference>
<evidence type="ECO:0000256" key="1">
    <source>
        <dbReference type="ARBA" id="ARBA00017872"/>
    </source>
</evidence>
<dbReference type="RefSeq" id="WP_090748913.1">
    <property type="nucleotide sequence ID" value="NZ_CZQA01000009.1"/>
</dbReference>
<organism evidence="8 9">
    <name type="scientific">Candidatus Nitrospira nitrosa</name>
    <dbReference type="NCBI Taxonomy" id="1742972"/>
    <lineage>
        <taxon>Bacteria</taxon>
        <taxon>Pseudomonadati</taxon>
        <taxon>Nitrospirota</taxon>
        <taxon>Nitrospiria</taxon>
        <taxon>Nitrospirales</taxon>
        <taxon>Nitrospiraceae</taxon>
        <taxon>Nitrospira</taxon>
    </lineage>
</organism>
<dbReference type="GO" id="GO:0005525">
    <property type="term" value="F:GTP binding"/>
    <property type="evidence" value="ECO:0007669"/>
    <property type="project" value="UniProtKB-KW"/>
</dbReference>
<dbReference type="STRING" id="1742972.COMA1_30011"/>
<dbReference type="NCBIfam" id="NF009379">
    <property type="entry name" value="PRK12740.1-3"/>
    <property type="match status" value="1"/>
</dbReference>
<dbReference type="Gene3D" id="3.30.70.870">
    <property type="entry name" value="Elongation Factor G (Translational Gtpase), domain 3"/>
    <property type="match status" value="1"/>
</dbReference>
<evidence type="ECO:0000313" key="9">
    <source>
        <dbReference type="Proteomes" id="UP000199032"/>
    </source>
</evidence>
<protein>
    <recommendedName>
        <fullName evidence="1">Elongation factor G</fullName>
    </recommendedName>
</protein>
<dbReference type="CDD" id="cd01434">
    <property type="entry name" value="EFG_mtEFG1_IV"/>
    <property type="match status" value="1"/>
</dbReference>
<dbReference type="Gene3D" id="3.30.230.10">
    <property type="match status" value="1"/>
</dbReference>
<evidence type="ECO:0000313" key="8">
    <source>
        <dbReference type="EMBL" id="CUS36362.1"/>
    </source>
</evidence>
<dbReference type="GO" id="GO:0003746">
    <property type="term" value="F:translation elongation factor activity"/>
    <property type="evidence" value="ECO:0007669"/>
    <property type="project" value="UniProtKB-KW"/>
</dbReference>
<dbReference type="InterPro" id="IPR000640">
    <property type="entry name" value="EFG_V-like"/>
</dbReference>
<dbReference type="InterPro" id="IPR005517">
    <property type="entry name" value="Transl_elong_EFG/EF2_IV"/>
</dbReference>
<evidence type="ECO:0000259" key="7">
    <source>
        <dbReference type="PROSITE" id="PS51722"/>
    </source>
</evidence>
<dbReference type="Gene3D" id="3.30.70.240">
    <property type="match status" value="1"/>
</dbReference>
<dbReference type="FunFam" id="3.30.230.10:FF:000003">
    <property type="entry name" value="Elongation factor G"/>
    <property type="match status" value="1"/>
</dbReference>
<dbReference type="NCBIfam" id="NF009891">
    <property type="entry name" value="PRK13351.1-1"/>
    <property type="match status" value="1"/>
</dbReference>
<dbReference type="SUPFAM" id="SSF54211">
    <property type="entry name" value="Ribosomal protein S5 domain 2-like"/>
    <property type="match status" value="1"/>
</dbReference>
<dbReference type="Pfam" id="PF14492">
    <property type="entry name" value="EFG_III"/>
    <property type="match status" value="1"/>
</dbReference>
<feature type="domain" description="Tr-type G" evidence="7">
    <location>
        <begin position="7"/>
        <end position="280"/>
    </location>
</feature>
<dbReference type="InterPro" id="IPR000795">
    <property type="entry name" value="T_Tr_GTP-bd_dom"/>
</dbReference>
<dbReference type="InterPro" id="IPR035647">
    <property type="entry name" value="EFG_III/V"/>
</dbReference>
<dbReference type="PANTHER" id="PTHR43261">
    <property type="entry name" value="TRANSLATION ELONGATION FACTOR G-RELATED"/>
    <property type="match status" value="1"/>
</dbReference>
<dbReference type="Proteomes" id="UP000199032">
    <property type="component" value="Unassembled WGS sequence"/>
</dbReference>
<evidence type="ECO:0000256" key="3">
    <source>
        <dbReference type="ARBA" id="ARBA00022768"/>
    </source>
</evidence>
<keyword evidence="9" id="KW-1185">Reference proteome</keyword>
<dbReference type="GO" id="GO:0032790">
    <property type="term" value="P:ribosome disassembly"/>
    <property type="evidence" value="ECO:0007669"/>
    <property type="project" value="TreeGrafter"/>
</dbReference>
<dbReference type="Pfam" id="PF00679">
    <property type="entry name" value="EFG_C"/>
    <property type="match status" value="1"/>
</dbReference>
<dbReference type="SMART" id="SM00889">
    <property type="entry name" value="EFG_IV"/>
    <property type="match status" value="1"/>
</dbReference>